<keyword evidence="2 5" id="KW-0808">Transferase</keyword>
<dbReference type="InterPro" id="IPR029063">
    <property type="entry name" value="SAM-dependent_MTases_sf"/>
</dbReference>
<gene>
    <name evidence="6" type="ordered locus">Francci3_3189</name>
</gene>
<dbReference type="eggNOG" id="COG0144">
    <property type="taxonomic scope" value="Bacteria"/>
</dbReference>
<accession>A0A1X1PZ60</accession>
<proteinExistence type="inferred from homology"/>
<dbReference type="SUPFAM" id="SSF48013">
    <property type="entry name" value="NusB-like"/>
    <property type="match status" value="1"/>
</dbReference>
<evidence type="ECO:0000256" key="1">
    <source>
        <dbReference type="ARBA" id="ARBA00022603"/>
    </source>
</evidence>
<keyword evidence="3 5" id="KW-0949">S-adenosyl-L-methionine</keyword>
<dbReference type="InterPro" id="IPR001678">
    <property type="entry name" value="MeTrfase_RsmB-F_NOP2_dom"/>
</dbReference>
<dbReference type="Pfam" id="PF01189">
    <property type="entry name" value="Methyltr_RsmB-F"/>
    <property type="match status" value="1"/>
</dbReference>
<dbReference type="STRING" id="106370.Francci3_3189"/>
<keyword evidence="7" id="KW-1185">Reference proteome</keyword>
<dbReference type="GO" id="GO:0006355">
    <property type="term" value="P:regulation of DNA-templated transcription"/>
    <property type="evidence" value="ECO:0007669"/>
    <property type="project" value="InterPro"/>
</dbReference>
<dbReference type="RefSeq" id="WP_011437574.1">
    <property type="nucleotide sequence ID" value="NC_007777.1"/>
</dbReference>
<name>Q2J846_FRACC</name>
<evidence type="ECO:0000256" key="5">
    <source>
        <dbReference type="PROSITE-ProRule" id="PRU01023"/>
    </source>
</evidence>
<dbReference type="GO" id="GO:0001510">
    <property type="term" value="P:RNA methylation"/>
    <property type="evidence" value="ECO:0007669"/>
    <property type="project" value="InterPro"/>
</dbReference>
<dbReference type="EMBL" id="CP000249">
    <property type="protein sequence ID" value="ABD12546.1"/>
    <property type="molecule type" value="Genomic_DNA"/>
</dbReference>
<feature type="binding site" evidence="5">
    <location>
        <position position="374"/>
    </location>
    <ligand>
        <name>S-adenosyl-L-methionine</name>
        <dbReference type="ChEBI" id="CHEBI:59789"/>
    </ligand>
</feature>
<evidence type="ECO:0000256" key="4">
    <source>
        <dbReference type="ARBA" id="ARBA00022884"/>
    </source>
</evidence>
<evidence type="ECO:0000256" key="3">
    <source>
        <dbReference type="ARBA" id="ARBA00022691"/>
    </source>
</evidence>
<feature type="binding site" evidence="5">
    <location>
        <begin position="291"/>
        <end position="297"/>
    </location>
    <ligand>
        <name>S-adenosyl-L-methionine</name>
        <dbReference type="ChEBI" id="CHEBI:59789"/>
    </ligand>
</feature>
<dbReference type="InterPro" id="IPR006027">
    <property type="entry name" value="NusB_RsmB_TIM44"/>
</dbReference>
<evidence type="ECO:0000256" key="2">
    <source>
        <dbReference type="ARBA" id="ARBA00022679"/>
    </source>
</evidence>
<dbReference type="Gene3D" id="1.10.940.10">
    <property type="entry name" value="NusB-like"/>
    <property type="match status" value="1"/>
</dbReference>
<evidence type="ECO:0000313" key="6">
    <source>
        <dbReference type="EMBL" id="ABD12546.1"/>
    </source>
</evidence>
<organism evidence="6 7">
    <name type="scientific">Frankia casuarinae (strain DSM 45818 / CECT 9043 / HFP020203 / CcI3)</name>
    <dbReference type="NCBI Taxonomy" id="106370"/>
    <lineage>
        <taxon>Bacteria</taxon>
        <taxon>Bacillati</taxon>
        <taxon>Actinomycetota</taxon>
        <taxon>Actinomycetes</taxon>
        <taxon>Frankiales</taxon>
        <taxon>Frankiaceae</taxon>
        <taxon>Frankia</taxon>
    </lineage>
</organism>
<dbReference type="SUPFAM" id="SSF53335">
    <property type="entry name" value="S-adenosyl-L-methionine-dependent methyltransferases"/>
    <property type="match status" value="1"/>
</dbReference>
<dbReference type="PRINTS" id="PR02008">
    <property type="entry name" value="RCMTFAMILY"/>
</dbReference>
<dbReference type="OrthoDB" id="9810297at2"/>
<dbReference type="InterPro" id="IPR035926">
    <property type="entry name" value="NusB-like_sf"/>
</dbReference>
<reference evidence="6 7" key="1">
    <citation type="journal article" date="2007" name="Genome Res.">
        <title>Genome characteristics of facultatively symbiotic Frankia sp. strains reflect host range and host plant biogeography.</title>
        <authorList>
            <person name="Normand P."/>
            <person name="Lapierre P."/>
            <person name="Tisa L.S."/>
            <person name="Gogarten J.P."/>
            <person name="Alloisio N."/>
            <person name="Bagnarol E."/>
            <person name="Bassi C.A."/>
            <person name="Berry A.M."/>
            <person name="Bickhart D.M."/>
            <person name="Choisne N."/>
            <person name="Couloux A."/>
            <person name="Cournoyer B."/>
            <person name="Cruveiller S."/>
            <person name="Daubin V."/>
            <person name="Demange N."/>
            <person name="Francino M.P."/>
            <person name="Goltsman E."/>
            <person name="Huang Y."/>
            <person name="Kopp O.R."/>
            <person name="Labarre L."/>
            <person name="Lapidus A."/>
            <person name="Lavire C."/>
            <person name="Marechal J."/>
            <person name="Martinez M."/>
            <person name="Mastronunzio J.E."/>
            <person name="Mullin B.C."/>
            <person name="Niemann J."/>
            <person name="Pujic P."/>
            <person name="Rawnsley T."/>
            <person name="Rouy Z."/>
            <person name="Schenowitz C."/>
            <person name="Sellstedt A."/>
            <person name="Tavares F."/>
            <person name="Tomkins J.P."/>
            <person name="Vallenet D."/>
            <person name="Valverde C."/>
            <person name="Wall L.G."/>
            <person name="Wang Y."/>
            <person name="Medigue C."/>
            <person name="Benson D.R."/>
        </authorList>
    </citation>
    <scope>NUCLEOTIDE SEQUENCE [LARGE SCALE GENOMIC DNA]</scope>
    <source>
        <strain evidence="7">DSM 45818 / CECT 9043 / CcI3</strain>
    </source>
</reference>
<feature type="active site" description="Nucleophile" evidence="5">
    <location>
        <position position="427"/>
    </location>
</feature>
<dbReference type="GO" id="GO:0008173">
    <property type="term" value="F:RNA methyltransferase activity"/>
    <property type="evidence" value="ECO:0007669"/>
    <property type="project" value="InterPro"/>
</dbReference>
<dbReference type="Proteomes" id="UP000001937">
    <property type="component" value="Chromosome"/>
</dbReference>
<dbReference type="GO" id="GO:0003723">
    <property type="term" value="F:RNA binding"/>
    <property type="evidence" value="ECO:0007669"/>
    <property type="project" value="UniProtKB-UniRule"/>
</dbReference>
<dbReference type="InterPro" id="IPR049560">
    <property type="entry name" value="MeTrfase_RsmB-F_NOP2_cat"/>
</dbReference>
<protein>
    <submittedName>
        <fullName evidence="6">RNA-binding Sun protein</fullName>
    </submittedName>
</protein>
<dbReference type="Pfam" id="PF01029">
    <property type="entry name" value="NusB"/>
    <property type="match status" value="1"/>
</dbReference>
<feature type="binding site" evidence="5">
    <location>
        <position position="357"/>
    </location>
    <ligand>
        <name>S-adenosyl-L-methionine</name>
        <dbReference type="ChEBI" id="CHEBI:59789"/>
    </ligand>
</feature>
<dbReference type="InterPro" id="IPR023267">
    <property type="entry name" value="RCMT"/>
</dbReference>
<dbReference type="PANTHER" id="PTHR22807:SF53">
    <property type="entry name" value="RIBOSOMAL RNA SMALL SUBUNIT METHYLTRANSFERASE B-RELATED"/>
    <property type="match status" value="1"/>
</dbReference>
<dbReference type="Gene3D" id="3.40.50.150">
    <property type="entry name" value="Vaccinia Virus protein VP39"/>
    <property type="match status" value="1"/>
</dbReference>
<dbReference type="AlphaFoldDB" id="Q2J846"/>
<comment type="similarity">
    <text evidence="5">Belongs to the class I-like SAM-binding methyltransferase superfamily. RsmB/NOP family.</text>
</comment>
<dbReference type="HOGENOM" id="CLU_005316_0_3_11"/>
<dbReference type="KEGG" id="fra:Francci3_3189"/>
<dbReference type="PROSITE" id="PS51686">
    <property type="entry name" value="SAM_MT_RSMB_NOP"/>
    <property type="match status" value="1"/>
</dbReference>
<keyword evidence="1 5" id="KW-0489">Methyltransferase</keyword>
<keyword evidence="4 5" id="KW-0694">RNA-binding</keyword>
<dbReference type="eggNOG" id="COG0781">
    <property type="taxonomic scope" value="Bacteria"/>
</dbReference>
<feature type="binding site" evidence="5">
    <location>
        <position position="332"/>
    </location>
    <ligand>
        <name>S-adenosyl-L-methionine</name>
        <dbReference type="ChEBI" id="CHEBI:59789"/>
    </ligand>
</feature>
<evidence type="ECO:0000313" key="7">
    <source>
        <dbReference type="Proteomes" id="UP000001937"/>
    </source>
</evidence>
<accession>Q2J846</accession>
<sequence length="491" mass="51140">MRSAGSPGTRGPRPASSVDRPRLLAWEVLRAVDERGSYANLLLPSLLAGSGLSARDRGFVTELAYGSLRAQGTLDGVLDTATSRPVHTIDPPVRDALRLGAYQLLRTRVPAHAAVASTVELVRTTSGERPVRFANAVLRRVAARVAETGGDLATMLSAPRFDVDPVGHLAVVTTHPRWIVEVVAEALAGDLTATRAALEADDVRPAVHLVARPGRVDRDRLLAEAAQAGLTARVGPYSPYAVRLDGGDPAGLPAVAAGAAAVQDEGSQLVTLALARAATVGRDLGLTVDLCAGPGGKAALLAALLGGSAPSDGPGLPDRPGPPDRPALIAVEPRATRAAMVARSLGDAARAWTVRADGRAVPLRPDGADRVLVDVPCTGLGALRRRPEARWRRTSADVAALVPLQRALLVAALDLVRPGGVVAYATCSPHPAETVEVVRGVAGQRADTSILDARLTLPEVDRLGDGPFVQLWPHLHGTDAMFVALLRRVDS</sequence>
<dbReference type="PANTHER" id="PTHR22807">
    <property type="entry name" value="NOP2 YEAST -RELATED NOL1/NOP2/FMU SUN DOMAIN-CONTAINING"/>
    <property type="match status" value="1"/>
</dbReference>